<dbReference type="GO" id="GO:0003677">
    <property type="term" value="F:DNA binding"/>
    <property type="evidence" value="ECO:0007669"/>
    <property type="project" value="UniProtKB-KW"/>
</dbReference>
<dbReference type="CDD" id="cd00093">
    <property type="entry name" value="HTH_XRE"/>
    <property type="match status" value="1"/>
</dbReference>
<dbReference type="SUPFAM" id="SSF47413">
    <property type="entry name" value="lambda repressor-like DNA-binding domains"/>
    <property type="match status" value="1"/>
</dbReference>
<organism evidence="4 5">
    <name type="scientific">Acholeplasma hippikon</name>
    <dbReference type="NCBI Taxonomy" id="264636"/>
    <lineage>
        <taxon>Bacteria</taxon>
        <taxon>Bacillati</taxon>
        <taxon>Mycoplasmatota</taxon>
        <taxon>Mollicutes</taxon>
        <taxon>Acholeplasmatales</taxon>
        <taxon>Acholeplasmataceae</taxon>
        <taxon>Acholeplasma</taxon>
    </lineage>
</organism>
<feature type="domain" description="HTH cro/C1-type" evidence="3">
    <location>
        <begin position="16"/>
        <end position="70"/>
    </location>
</feature>
<keyword evidence="2" id="KW-0812">Transmembrane</keyword>
<feature type="transmembrane region" description="Helical" evidence="2">
    <location>
        <begin position="118"/>
        <end position="137"/>
    </location>
</feature>
<dbReference type="EMBL" id="LR215050">
    <property type="protein sequence ID" value="VEU83254.1"/>
    <property type="molecule type" value="Genomic_DNA"/>
</dbReference>
<dbReference type="PANTHER" id="PTHR46558:SF11">
    <property type="entry name" value="HTH-TYPE TRANSCRIPTIONAL REGULATOR XRE"/>
    <property type="match status" value="1"/>
</dbReference>
<evidence type="ECO:0000259" key="3">
    <source>
        <dbReference type="PROSITE" id="PS50943"/>
    </source>
</evidence>
<keyword evidence="2" id="KW-0472">Membrane</keyword>
<dbReference type="SMART" id="SM00530">
    <property type="entry name" value="HTH_XRE"/>
    <property type="match status" value="1"/>
</dbReference>
<proteinExistence type="predicted"/>
<evidence type="ECO:0000313" key="5">
    <source>
        <dbReference type="Proteomes" id="UP000290909"/>
    </source>
</evidence>
<dbReference type="Pfam" id="PF01381">
    <property type="entry name" value="HTH_3"/>
    <property type="match status" value="1"/>
</dbReference>
<sequence>MNNEKNEIVSNIASNISYYRKKLNLTQLELAEKLNYSDKSISKWERGEGVPDIFVLKELSVFFGVSIDSLTQKRKGPFMILKYRNVLAHFYASICLLVGILVYGILQMLEVDYPNYYFMIYSMPAAALVVLIFYIIWQRMRNVIIYLTVFIWTLSLSIYLGLNHPNAYWVLIITIPIYLFFIFMIYVIYKPKKLK</sequence>
<dbReference type="PANTHER" id="PTHR46558">
    <property type="entry name" value="TRACRIPTIONAL REGULATORY PROTEIN-RELATED-RELATED"/>
    <property type="match status" value="1"/>
</dbReference>
<dbReference type="InterPro" id="IPR001387">
    <property type="entry name" value="Cro/C1-type_HTH"/>
</dbReference>
<dbReference type="PROSITE" id="PS50943">
    <property type="entry name" value="HTH_CROC1"/>
    <property type="match status" value="1"/>
</dbReference>
<name>A0A449BLE4_9MOLU</name>
<evidence type="ECO:0000313" key="4">
    <source>
        <dbReference type="EMBL" id="VEU83254.1"/>
    </source>
</evidence>
<feature type="transmembrane region" description="Helical" evidence="2">
    <location>
        <begin position="144"/>
        <end position="162"/>
    </location>
</feature>
<evidence type="ECO:0000256" key="2">
    <source>
        <dbReference type="SAM" id="Phobius"/>
    </source>
</evidence>
<keyword evidence="5" id="KW-1185">Reference proteome</keyword>
<feature type="transmembrane region" description="Helical" evidence="2">
    <location>
        <begin position="86"/>
        <end position="106"/>
    </location>
</feature>
<keyword evidence="2" id="KW-1133">Transmembrane helix</keyword>
<dbReference type="STRING" id="1408416.GCA_000702765_00492"/>
<dbReference type="AlphaFoldDB" id="A0A449BLE4"/>
<keyword evidence="1" id="KW-0238">DNA-binding</keyword>
<dbReference type="Proteomes" id="UP000290909">
    <property type="component" value="Chromosome"/>
</dbReference>
<evidence type="ECO:0000256" key="1">
    <source>
        <dbReference type="ARBA" id="ARBA00023125"/>
    </source>
</evidence>
<dbReference type="Gene3D" id="1.10.260.40">
    <property type="entry name" value="lambda repressor-like DNA-binding domains"/>
    <property type="match status" value="1"/>
</dbReference>
<reference evidence="4 5" key="1">
    <citation type="submission" date="2019-01" db="EMBL/GenBank/DDBJ databases">
        <authorList>
            <consortium name="Pathogen Informatics"/>
        </authorList>
    </citation>
    <scope>NUCLEOTIDE SEQUENCE [LARGE SCALE GENOMIC DNA]</scope>
    <source>
        <strain evidence="4 5">NCTC10172</strain>
    </source>
</reference>
<protein>
    <submittedName>
        <fullName evidence="4">Transcriptional repressor DicA</fullName>
    </submittedName>
</protein>
<dbReference type="InterPro" id="IPR010982">
    <property type="entry name" value="Lambda_DNA-bd_dom_sf"/>
</dbReference>
<dbReference type="KEGG" id="ahk:NCTC10172_01329"/>
<accession>A0A449BLE4</accession>
<dbReference type="RefSeq" id="WP_051658969.1">
    <property type="nucleotide sequence ID" value="NZ_LR215050.1"/>
</dbReference>
<feature type="transmembrane region" description="Helical" evidence="2">
    <location>
        <begin position="168"/>
        <end position="189"/>
    </location>
</feature>
<gene>
    <name evidence="4" type="ORF">NCTC10172_01329</name>
</gene>